<accession>A0A1T4Y6A3</accession>
<organism evidence="2 3">
    <name type="scientific">Caloramator quimbayensis</name>
    <dbReference type="NCBI Taxonomy" id="1147123"/>
    <lineage>
        <taxon>Bacteria</taxon>
        <taxon>Bacillati</taxon>
        <taxon>Bacillota</taxon>
        <taxon>Clostridia</taxon>
        <taxon>Eubacteriales</taxon>
        <taxon>Clostridiaceae</taxon>
        <taxon>Caloramator</taxon>
    </lineage>
</organism>
<protein>
    <submittedName>
        <fullName evidence="2">Uncharacterized protein</fullName>
    </submittedName>
</protein>
<feature type="non-terminal residue" evidence="2">
    <location>
        <position position="61"/>
    </location>
</feature>
<name>A0A1T4Y6A3_9CLOT</name>
<sequence length="61" mass="7280">MSEINIYLLTYIKFLEHVVMYLFIALTGKSITKKLDEPVKKEYQKLQVDKLPIIENTQKYD</sequence>
<keyword evidence="3" id="KW-1185">Reference proteome</keyword>
<keyword evidence="1" id="KW-1133">Transmembrane helix</keyword>
<keyword evidence="1" id="KW-0472">Membrane</keyword>
<reference evidence="3" key="1">
    <citation type="submission" date="2017-02" db="EMBL/GenBank/DDBJ databases">
        <authorList>
            <person name="Varghese N."/>
            <person name="Submissions S."/>
        </authorList>
    </citation>
    <scope>NUCLEOTIDE SEQUENCE [LARGE SCALE GENOMIC DNA]</scope>
    <source>
        <strain evidence="3">USBA 833</strain>
    </source>
</reference>
<dbReference type="EMBL" id="FUYH01000023">
    <property type="protein sequence ID" value="SKA97048.1"/>
    <property type="molecule type" value="Genomic_DNA"/>
</dbReference>
<gene>
    <name evidence="2" type="ORF">SAMN05443428_12344</name>
</gene>
<keyword evidence="1" id="KW-0812">Transmembrane</keyword>
<dbReference type="Proteomes" id="UP000190105">
    <property type="component" value="Unassembled WGS sequence"/>
</dbReference>
<dbReference type="AlphaFoldDB" id="A0A1T4Y6A3"/>
<feature type="transmembrane region" description="Helical" evidence="1">
    <location>
        <begin position="6"/>
        <end position="26"/>
    </location>
</feature>
<proteinExistence type="predicted"/>
<evidence type="ECO:0000313" key="3">
    <source>
        <dbReference type="Proteomes" id="UP000190105"/>
    </source>
</evidence>
<evidence type="ECO:0000256" key="1">
    <source>
        <dbReference type="SAM" id="Phobius"/>
    </source>
</evidence>
<evidence type="ECO:0000313" key="2">
    <source>
        <dbReference type="EMBL" id="SKA97048.1"/>
    </source>
</evidence>